<dbReference type="OrthoDB" id="3776135at2759"/>
<accession>A0A9P6GC85</accession>
<organism evidence="2 3">
    <name type="scientific">Paraphaeosphaeria minitans</name>
    <dbReference type="NCBI Taxonomy" id="565426"/>
    <lineage>
        <taxon>Eukaryota</taxon>
        <taxon>Fungi</taxon>
        <taxon>Dikarya</taxon>
        <taxon>Ascomycota</taxon>
        <taxon>Pezizomycotina</taxon>
        <taxon>Dothideomycetes</taxon>
        <taxon>Pleosporomycetidae</taxon>
        <taxon>Pleosporales</taxon>
        <taxon>Massarineae</taxon>
        <taxon>Didymosphaeriaceae</taxon>
        <taxon>Paraphaeosphaeria</taxon>
    </lineage>
</organism>
<proteinExistence type="predicted"/>
<dbReference type="Proteomes" id="UP000756921">
    <property type="component" value="Unassembled WGS sequence"/>
</dbReference>
<evidence type="ECO:0000256" key="1">
    <source>
        <dbReference type="SAM" id="SignalP"/>
    </source>
</evidence>
<evidence type="ECO:0000313" key="3">
    <source>
        <dbReference type="Proteomes" id="UP000756921"/>
    </source>
</evidence>
<comment type="caution">
    <text evidence="2">The sequence shown here is derived from an EMBL/GenBank/DDBJ whole genome shotgun (WGS) entry which is preliminary data.</text>
</comment>
<dbReference type="AlphaFoldDB" id="A0A9P6GC85"/>
<sequence>MLRPFVLALVALAWCTLAAPFTNITDATGPDLSPWTTLGIDAGDAANFAASGVSPIEGAEIIAAEKALFSGTPVLDVPGAYSLAEAIGMGISDATTADGTNLKMVITVGWRRQHVGITWRKVDAKQTGHGEVDLSKEFRDALWQLCPKGSFGNGCTYVEERRIENIYYNVGTNAAIIIKVASVEMPSNLRNLFVNTLWGVFKVITECDQNRYQLRGFGSKHETCREFANSADQIEVRLLNTRGPSDRVGIYKDPHLRVSIGFNGATTEGAFDCVGSQSSIWDQVRGKMVPELQKIDAYKNAPVDFDVQCVTKRIDGNCLSRDICKWDSRWDDKVGSCTWHEKCSNPGHCVFGF</sequence>
<keyword evidence="3" id="KW-1185">Reference proteome</keyword>
<dbReference type="EMBL" id="WJXW01000010">
    <property type="protein sequence ID" value="KAF9732360.1"/>
    <property type="molecule type" value="Genomic_DNA"/>
</dbReference>
<gene>
    <name evidence="2" type="ORF">PMIN01_09218</name>
</gene>
<feature type="chain" id="PRO_5040443549" evidence="1">
    <location>
        <begin position="19"/>
        <end position="353"/>
    </location>
</feature>
<keyword evidence="1" id="KW-0732">Signal</keyword>
<reference evidence="2" key="1">
    <citation type="journal article" date="2020" name="Mol. Plant Microbe Interact.">
        <title>Genome Sequence of the Biocontrol Agent Coniothyrium minitans strain Conio (IMI 134523).</title>
        <authorList>
            <person name="Patel D."/>
            <person name="Shittu T.A."/>
            <person name="Baroncelli R."/>
            <person name="Muthumeenakshi S."/>
            <person name="Osborne T.H."/>
            <person name="Janganan T.K."/>
            <person name="Sreenivasaprasad S."/>
        </authorList>
    </citation>
    <scope>NUCLEOTIDE SEQUENCE</scope>
    <source>
        <strain evidence="2">Conio</strain>
    </source>
</reference>
<feature type="signal peptide" evidence="1">
    <location>
        <begin position="1"/>
        <end position="18"/>
    </location>
</feature>
<protein>
    <submittedName>
        <fullName evidence="2">Uncharacterized protein</fullName>
    </submittedName>
</protein>
<evidence type="ECO:0000313" key="2">
    <source>
        <dbReference type="EMBL" id="KAF9732360.1"/>
    </source>
</evidence>
<name>A0A9P6GC85_9PLEO</name>